<dbReference type="InterPro" id="IPR023430">
    <property type="entry name" value="Pept_HybD-like_dom_sf"/>
</dbReference>
<sequence>MLVNTIVVGMGNTLLSDDGAGVFVARALETRLEGAAEVRESETMGLDIVEMLRGYDRAIIVDTIMLEGEEPGTVFRLTEEDIRITPRLASVHDVDLFTSLELGRRLRFHMPSEVVIFAVQARDPYTLCEGCLPEVERVLPALADEVAGLVTGRGNGRVSISLSERKNGRA</sequence>
<name>A0A7V2AUH4_UNCEI</name>
<dbReference type="PANTHER" id="PTHR30302">
    <property type="entry name" value="HYDROGENASE 1 MATURATION PROTEASE"/>
    <property type="match status" value="1"/>
</dbReference>
<dbReference type="Gene3D" id="3.40.50.1450">
    <property type="entry name" value="HybD-like"/>
    <property type="match status" value="1"/>
</dbReference>
<dbReference type="GO" id="GO:0004190">
    <property type="term" value="F:aspartic-type endopeptidase activity"/>
    <property type="evidence" value="ECO:0007669"/>
    <property type="project" value="UniProtKB-KW"/>
</dbReference>
<dbReference type="AlphaFoldDB" id="A0A7V2AUH4"/>
<comment type="similarity">
    <text evidence="1">Belongs to the peptidase A31 family.</text>
</comment>
<protein>
    <submittedName>
        <fullName evidence="5">Hydrogenase maturation protease</fullName>
    </submittedName>
</protein>
<accession>A0A7V2AUH4</accession>
<dbReference type="Pfam" id="PF01750">
    <property type="entry name" value="HycI"/>
    <property type="match status" value="1"/>
</dbReference>
<dbReference type="Proteomes" id="UP000886069">
    <property type="component" value="Unassembled WGS sequence"/>
</dbReference>
<keyword evidence="4" id="KW-0378">Hydrolase</keyword>
<comment type="caution">
    <text evidence="5">The sequence shown here is derived from an EMBL/GenBank/DDBJ whole genome shotgun (WGS) entry which is preliminary data.</text>
</comment>
<dbReference type="GO" id="GO:0008047">
    <property type="term" value="F:enzyme activator activity"/>
    <property type="evidence" value="ECO:0007669"/>
    <property type="project" value="InterPro"/>
</dbReference>
<organism evidence="5">
    <name type="scientific">Eiseniibacteriota bacterium</name>
    <dbReference type="NCBI Taxonomy" id="2212470"/>
    <lineage>
        <taxon>Bacteria</taxon>
        <taxon>Candidatus Eiseniibacteriota</taxon>
    </lineage>
</organism>
<dbReference type="NCBIfam" id="TIGR00072">
    <property type="entry name" value="hydrog_prot"/>
    <property type="match status" value="1"/>
</dbReference>
<evidence type="ECO:0000256" key="1">
    <source>
        <dbReference type="ARBA" id="ARBA00006814"/>
    </source>
</evidence>
<dbReference type="PANTHER" id="PTHR30302:SF1">
    <property type="entry name" value="HYDROGENASE 2 MATURATION PROTEASE"/>
    <property type="match status" value="1"/>
</dbReference>
<evidence type="ECO:0000256" key="2">
    <source>
        <dbReference type="ARBA" id="ARBA00022670"/>
    </source>
</evidence>
<dbReference type="SUPFAM" id="SSF53163">
    <property type="entry name" value="HybD-like"/>
    <property type="match status" value="1"/>
</dbReference>
<dbReference type="PRINTS" id="PR00446">
    <property type="entry name" value="HYDRGNUPTAKE"/>
</dbReference>
<dbReference type="EMBL" id="DSEC01000222">
    <property type="protein sequence ID" value="HER43432.1"/>
    <property type="molecule type" value="Genomic_DNA"/>
</dbReference>
<gene>
    <name evidence="5" type="ORF">ENO08_03125</name>
</gene>
<dbReference type="InterPro" id="IPR000671">
    <property type="entry name" value="Peptidase_A31"/>
</dbReference>
<dbReference type="GO" id="GO:0016485">
    <property type="term" value="P:protein processing"/>
    <property type="evidence" value="ECO:0007669"/>
    <property type="project" value="TreeGrafter"/>
</dbReference>
<evidence type="ECO:0000256" key="4">
    <source>
        <dbReference type="ARBA" id="ARBA00022801"/>
    </source>
</evidence>
<dbReference type="CDD" id="cd00518">
    <property type="entry name" value="H2MP"/>
    <property type="match status" value="1"/>
</dbReference>
<evidence type="ECO:0000313" key="5">
    <source>
        <dbReference type="EMBL" id="HER43432.1"/>
    </source>
</evidence>
<keyword evidence="3" id="KW-0064">Aspartyl protease</keyword>
<keyword evidence="2 5" id="KW-0645">Protease</keyword>
<reference evidence="5" key="1">
    <citation type="journal article" date="2020" name="mSystems">
        <title>Genome- and Community-Level Interaction Insights into Carbon Utilization and Element Cycling Functions of Hydrothermarchaeota in Hydrothermal Sediment.</title>
        <authorList>
            <person name="Zhou Z."/>
            <person name="Liu Y."/>
            <person name="Xu W."/>
            <person name="Pan J."/>
            <person name="Luo Z.H."/>
            <person name="Li M."/>
        </authorList>
    </citation>
    <scope>NUCLEOTIDE SEQUENCE [LARGE SCALE GENOMIC DNA]</scope>
    <source>
        <strain evidence="5">SpSt-1233</strain>
    </source>
</reference>
<proteinExistence type="inferred from homology"/>
<evidence type="ECO:0000256" key="3">
    <source>
        <dbReference type="ARBA" id="ARBA00022750"/>
    </source>
</evidence>